<keyword evidence="4" id="KW-1185">Reference proteome</keyword>
<evidence type="ECO:0000256" key="2">
    <source>
        <dbReference type="SAM" id="SignalP"/>
    </source>
</evidence>
<evidence type="ECO:0000313" key="4">
    <source>
        <dbReference type="Proteomes" id="UP000189761"/>
    </source>
</evidence>
<evidence type="ECO:0000313" key="3">
    <source>
        <dbReference type="EMBL" id="OOP69845.1"/>
    </source>
</evidence>
<gene>
    <name evidence="3" type="ORF">BWZ43_02920</name>
</gene>
<keyword evidence="1" id="KW-0812">Transmembrane</keyword>
<dbReference type="EMBL" id="MTLA01000030">
    <property type="protein sequence ID" value="OOP69845.1"/>
    <property type="molecule type" value="Genomic_DNA"/>
</dbReference>
<name>A0A8E2IEY7_9BACI</name>
<reference evidence="3 4" key="1">
    <citation type="submission" date="2017-01" db="EMBL/GenBank/DDBJ databases">
        <title>Draft genome sequence of Bacillus oleronius.</title>
        <authorList>
            <person name="Allam M."/>
        </authorList>
    </citation>
    <scope>NUCLEOTIDE SEQUENCE [LARGE SCALE GENOMIC DNA]</scope>
    <source>
        <strain evidence="3 4">DSM 9356</strain>
    </source>
</reference>
<dbReference type="RefSeq" id="WP_071976146.1">
    <property type="nucleotide sequence ID" value="NZ_CP065424.1"/>
</dbReference>
<keyword evidence="1" id="KW-1133">Transmembrane helix</keyword>
<evidence type="ECO:0000256" key="1">
    <source>
        <dbReference type="SAM" id="Phobius"/>
    </source>
</evidence>
<keyword evidence="2" id="KW-0732">Signal</keyword>
<protein>
    <submittedName>
        <fullName evidence="3">Uncharacterized protein</fullName>
    </submittedName>
</protein>
<accession>A0A8E2IEY7</accession>
<feature type="transmembrane region" description="Helical" evidence="1">
    <location>
        <begin position="135"/>
        <end position="155"/>
    </location>
</feature>
<comment type="caution">
    <text evidence="3">The sequence shown here is derived from an EMBL/GenBank/DDBJ whole genome shotgun (WGS) entry which is preliminary data.</text>
</comment>
<proteinExistence type="predicted"/>
<dbReference type="AlphaFoldDB" id="A0A8E2IEY7"/>
<feature type="signal peptide" evidence="2">
    <location>
        <begin position="1"/>
        <end position="24"/>
    </location>
</feature>
<sequence length="175" mass="20074">MKRLGFLIFLTLLLVSFSSTTVLGESSMIEDINKALKDEVTYYDNHSVNVIDSIETNVPVMENKKETDKNVKVLFVAFKEVRGDIYFWNNSQIYYYDIDNNQIVNSADVLGNEATSEFLKKHENVGEKKLRTGSFLLLMSSIFLLILAPVIIAFFHNGSRSNERIVIYNSKRVPY</sequence>
<feature type="chain" id="PRO_5034352879" evidence="2">
    <location>
        <begin position="25"/>
        <end position="175"/>
    </location>
</feature>
<organism evidence="3 4">
    <name type="scientific">Heyndrickxia oleronia</name>
    <dbReference type="NCBI Taxonomy" id="38875"/>
    <lineage>
        <taxon>Bacteria</taxon>
        <taxon>Bacillati</taxon>
        <taxon>Bacillota</taxon>
        <taxon>Bacilli</taxon>
        <taxon>Bacillales</taxon>
        <taxon>Bacillaceae</taxon>
        <taxon>Heyndrickxia</taxon>
    </lineage>
</organism>
<keyword evidence="1" id="KW-0472">Membrane</keyword>
<dbReference type="Proteomes" id="UP000189761">
    <property type="component" value="Unassembled WGS sequence"/>
</dbReference>